<dbReference type="AlphaFoldDB" id="A0A5M9Z4S0"/>
<proteinExistence type="predicted"/>
<accession>A0A5M9Z4S0</accession>
<protein>
    <submittedName>
        <fullName evidence="1">Uncharacterized protein</fullName>
    </submittedName>
</protein>
<dbReference type="Proteomes" id="UP000324504">
    <property type="component" value="Unassembled WGS sequence"/>
</dbReference>
<dbReference type="EMBL" id="VUAV01000005">
    <property type="protein sequence ID" value="KAA8813515.1"/>
    <property type="molecule type" value="Genomic_DNA"/>
</dbReference>
<reference evidence="1 2" key="1">
    <citation type="submission" date="2019-09" db="EMBL/GenBank/DDBJ databases">
        <title>Comparative analysis of L. crispatus genomes revealed niche specific adaptation to different host and body sites.</title>
        <authorList>
            <person name="Pan M."/>
            <person name="Hidalgo-Cantabrana C."/>
            <person name="Barrangou R."/>
        </authorList>
    </citation>
    <scope>NUCLEOTIDE SEQUENCE [LARGE SCALE GENOMIC DNA]</scope>
    <source>
        <strain evidence="1 2">NCK2488</strain>
    </source>
</reference>
<evidence type="ECO:0000313" key="2">
    <source>
        <dbReference type="Proteomes" id="UP000324504"/>
    </source>
</evidence>
<sequence>MNLKLTGKKENFDKFLVKVDELGYAINDSLPINWPLSLTDSARLLNEMLGNKRLKIKQETVTTSDNVAIQIKTTIQDMELQVSTSSVTMLDSNDQVEYILNWWQWRINCQLALISGISSMYECPKD</sequence>
<evidence type="ECO:0000313" key="1">
    <source>
        <dbReference type="EMBL" id="KAA8813515.1"/>
    </source>
</evidence>
<dbReference type="RefSeq" id="WP_057726498.1">
    <property type="nucleotide sequence ID" value="NZ_CP033426.1"/>
</dbReference>
<organism evidence="1 2">
    <name type="scientific">Lactobacillus crispatus</name>
    <dbReference type="NCBI Taxonomy" id="47770"/>
    <lineage>
        <taxon>Bacteria</taxon>
        <taxon>Bacillati</taxon>
        <taxon>Bacillota</taxon>
        <taxon>Bacilli</taxon>
        <taxon>Lactobacillales</taxon>
        <taxon>Lactobacillaceae</taxon>
        <taxon>Lactobacillus</taxon>
    </lineage>
</organism>
<comment type="caution">
    <text evidence="1">The sequence shown here is derived from an EMBL/GenBank/DDBJ whole genome shotgun (WGS) entry which is preliminary data.</text>
</comment>
<gene>
    <name evidence="1" type="ORF">F1C09_01435</name>
</gene>
<name>A0A5M9Z4S0_9LACO</name>